<proteinExistence type="predicted"/>
<evidence type="ECO:0000313" key="4">
    <source>
        <dbReference type="Proteomes" id="UP000240621"/>
    </source>
</evidence>
<accession>A0A2P8C5T9</accession>
<dbReference type="OrthoDB" id="4301792at2"/>
<sequence length="170" mass="19530">MKILLSILLIGVIHLAQAQESADSSSTHQFRASKKYTVISDLSIPSWLKDSVVSFWSPTVEDYQLAESILMKAIRENASECGNMLSQETASNYYRQYVFYRDVRGDSMVYINAFCEIHQVPIDSAGTFIWRPQDWQHQLIRVNDGGDCYWSILINLTRKDYEQFNVNGMG</sequence>
<keyword evidence="1" id="KW-0732">Signal</keyword>
<name>A0A2P8C5T9_9BACT</name>
<reference evidence="2 5" key="2">
    <citation type="submission" date="2019-10" db="EMBL/GenBank/DDBJ databases">
        <title>Prolixibacter strains distinguished by the presence of nitrate reductase genes were adept at nitrate-dependent anaerobic corrosion of metallic iron and carbon steel.</title>
        <authorList>
            <person name="Iino T."/>
            <person name="Shono N."/>
            <person name="Ito K."/>
            <person name="Nakamura R."/>
            <person name="Sueoka K."/>
            <person name="Harayama S."/>
            <person name="Ohkuma M."/>
        </authorList>
    </citation>
    <scope>NUCLEOTIDE SEQUENCE [LARGE SCALE GENOMIC DNA]</scope>
    <source>
        <strain evidence="2 5">MIC1-1</strain>
    </source>
</reference>
<comment type="caution">
    <text evidence="3">The sequence shown here is derived from an EMBL/GenBank/DDBJ whole genome shotgun (WGS) entry which is preliminary data.</text>
</comment>
<evidence type="ECO:0000256" key="1">
    <source>
        <dbReference type="SAM" id="SignalP"/>
    </source>
</evidence>
<evidence type="ECO:0000313" key="2">
    <source>
        <dbReference type="EMBL" id="GET23128.1"/>
    </source>
</evidence>
<dbReference type="Proteomes" id="UP000240621">
    <property type="component" value="Unassembled WGS sequence"/>
</dbReference>
<dbReference type="EMBL" id="PYGC01000018">
    <property type="protein sequence ID" value="PSK80318.1"/>
    <property type="molecule type" value="Genomic_DNA"/>
</dbReference>
<dbReference type="Proteomes" id="UP000396862">
    <property type="component" value="Unassembled WGS sequence"/>
</dbReference>
<evidence type="ECO:0000313" key="5">
    <source>
        <dbReference type="Proteomes" id="UP000396862"/>
    </source>
</evidence>
<keyword evidence="5" id="KW-1185">Reference proteome</keyword>
<gene>
    <name evidence="3" type="ORF">CLV93_11821</name>
    <name evidence="2" type="ORF">JCM18694_33740</name>
</gene>
<evidence type="ECO:0000313" key="3">
    <source>
        <dbReference type="EMBL" id="PSK80318.1"/>
    </source>
</evidence>
<dbReference type="AlphaFoldDB" id="A0A2P8C5T9"/>
<reference evidence="3 4" key="1">
    <citation type="submission" date="2018-03" db="EMBL/GenBank/DDBJ databases">
        <title>Genomic Encyclopedia of Archaeal and Bacterial Type Strains, Phase II (KMG-II): from individual species to whole genera.</title>
        <authorList>
            <person name="Goeker M."/>
        </authorList>
    </citation>
    <scope>NUCLEOTIDE SEQUENCE [LARGE SCALE GENOMIC DNA]</scope>
    <source>
        <strain evidence="3 4">DSM 27267</strain>
    </source>
</reference>
<dbReference type="RefSeq" id="WP_106543917.1">
    <property type="nucleotide sequence ID" value="NZ_BLAU01000001.1"/>
</dbReference>
<organism evidence="3 4">
    <name type="scientific">Prolixibacter denitrificans</name>
    <dbReference type="NCBI Taxonomy" id="1541063"/>
    <lineage>
        <taxon>Bacteria</taxon>
        <taxon>Pseudomonadati</taxon>
        <taxon>Bacteroidota</taxon>
        <taxon>Bacteroidia</taxon>
        <taxon>Marinilabiliales</taxon>
        <taxon>Prolixibacteraceae</taxon>
        <taxon>Prolixibacter</taxon>
    </lineage>
</organism>
<dbReference type="EMBL" id="BLAU01000001">
    <property type="protein sequence ID" value="GET23128.1"/>
    <property type="molecule type" value="Genomic_DNA"/>
</dbReference>
<feature type="signal peptide" evidence="1">
    <location>
        <begin position="1"/>
        <end position="18"/>
    </location>
</feature>
<feature type="chain" id="PRO_5015107506" evidence="1">
    <location>
        <begin position="19"/>
        <end position="170"/>
    </location>
</feature>
<protein>
    <submittedName>
        <fullName evidence="3">Uncharacterized protein</fullName>
    </submittedName>
</protein>